<comment type="caution">
    <text evidence="1">The sequence shown here is derived from an EMBL/GenBank/DDBJ whole genome shotgun (WGS) entry which is preliminary data.</text>
</comment>
<accession>A0A9Q0GTN3</accession>
<reference evidence="1" key="1">
    <citation type="journal article" date="2023" name="Plant J.">
        <title>The genome of the king protea, Protea cynaroides.</title>
        <authorList>
            <person name="Chang J."/>
            <person name="Duong T.A."/>
            <person name="Schoeman C."/>
            <person name="Ma X."/>
            <person name="Roodt D."/>
            <person name="Barker N."/>
            <person name="Li Z."/>
            <person name="Van de Peer Y."/>
            <person name="Mizrachi E."/>
        </authorList>
    </citation>
    <scope>NUCLEOTIDE SEQUENCE</scope>
    <source>
        <tissue evidence="1">Young leaves</tissue>
    </source>
</reference>
<keyword evidence="2" id="KW-1185">Reference proteome</keyword>
<sequence>MIKLLGRDDRSSSRFLHFYDVAVGSMYKPSQRHYCLFERRLQFCPEVSDSVFSIAEERNGIFQVESFSVPRGAVYVADPHIDSSLANPTSSNDYCSLPHGIKLGDTLYPSSFVMVRALESCFAGLDNRNMKNARELPYLDGMVEHVVQFEMALTMLEVKL</sequence>
<name>A0A9Q0GTN3_9MAGN</name>
<organism evidence="1 2">
    <name type="scientific">Protea cynaroides</name>
    <dbReference type="NCBI Taxonomy" id="273540"/>
    <lineage>
        <taxon>Eukaryota</taxon>
        <taxon>Viridiplantae</taxon>
        <taxon>Streptophyta</taxon>
        <taxon>Embryophyta</taxon>
        <taxon>Tracheophyta</taxon>
        <taxon>Spermatophyta</taxon>
        <taxon>Magnoliopsida</taxon>
        <taxon>Proteales</taxon>
        <taxon>Proteaceae</taxon>
        <taxon>Protea</taxon>
    </lineage>
</organism>
<evidence type="ECO:0000313" key="2">
    <source>
        <dbReference type="Proteomes" id="UP001141806"/>
    </source>
</evidence>
<protein>
    <submittedName>
        <fullName evidence="1">Uncharacterized protein</fullName>
    </submittedName>
</protein>
<proteinExistence type="predicted"/>
<dbReference type="EMBL" id="JAMYWD010000012">
    <property type="protein sequence ID" value="KAJ4953946.1"/>
    <property type="molecule type" value="Genomic_DNA"/>
</dbReference>
<gene>
    <name evidence="1" type="ORF">NE237_030778</name>
</gene>
<evidence type="ECO:0000313" key="1">
    <source>
        <dbReference type="EMBL" id="KAJ4953946.1"/>
    </source>
</evidence>
<dbReference type="Proteomes" id="UP001141806">
    <property type="component" value="Unassembled WGS sequence"/>
</dbReference>
<dbReference type="AlphaFoldDB" id="A0A9Q0GTN3"/>